<name>A0ABQ1P5X1_9GAMM</name>
<proteinExistence type="predicted"/>
<reference evidence="2" key="1">
    <citation type="journal article" date="2019" name="Int. J. Syst. Evol. Microbiol.">
        <title>The Global Catalogue of Microorganisms (GCM) 10K type strain sequencing project: providing services to taxonomists for standard genome sequencing and annotation.</title>
        <authorList>
            <consortium name="The Broad Institute Genomics Platform"/>
            <consortium name="The Broad Institute Genome Sequencing Center for Infectious Disease"/>
            <person name="Wu L."/>
            <person name="Ma J."/>
        </authorList>
    </citation>
    <scope>NUCLEOTIDE SEQUENCE [LARGE SCALE GENOMIC DNA]</scope>
    <source>
        <strain evidence="2">CGMCC 1.12482</strain>
    </source>
</reference>
<organism evidence="1 2">
    <name type="scientific">Halopseudomonas salina</name>
    <dbReference type="NCBI Taxonomy" id="1323744"/>
    <lineage>
        <taxon>Bacteria</taxon>
        <taxon>Pseudomonadati</taxon>
        <taxon>Pseudomonadota</taxon>
        <taxon>Gammaproteobacteria</taxon>
        <taxon>Pseudomonadales</taxon>
        <taxon>Pseudomonadaceae</taxon>
        <taxon>Halopseudomonas</taxon>
    </lineage>
</organism>
<dbReference type="RefSeq" id="WP_150277261.1">
    <property type="nucleotide sequence ID" value="NZ_BMFF01000001.1"/>
</dbReference>
<dbReference type="Proteomes" id="UP000638188">
    <property type="component" value="Unassembled WGS sequence"/>
</dbReference>
<evidence type="ECO:0008006" key="3">
    <source>
        <dbReference type="Google" id="ProtNLM"/>
    </source>
</evidence>
<comment type="caution">
    <text evidence="1">The sequence shown here is derived from an EMBL/GenBank/DDBJ whole genome shotgun (WGS) entry which is preliminary data.</text>
</comment>
<dbReference type="InterPro" id="IPR050792">
    <property type="entry name" value="ADP-ribosylglycohydrolase"/>
</dbReference>
<dbReference type="EMBL" id="BMFF01000001">
    <property type="protein sequence ID" value="GGC89528.1"/>
    <property type="molecule type" value="Genomic_DNA"/>
</dbReference>
<dbReference type="Pfam" id="PF03747">
    <property type="entry name" value="ADP_ribosyl_GH"/>
    <property type="match status" value="1"/>
</dbReference>
<dbReference type="InterPro" id="IPR005502">
    <property type="entry name" value="Ribosyl_crysJ1"/>
</dbReference>
<dbReference type="Gene3D" id="1.10.4080.10">
    <property type="entry name" value="ADP-ribosylation/Crystallin J1"/>
    <property type="match status" value="1"/>
</dbReference>
<protein>
    <recommendedName>
        <fullName evidence="3">ADP-ribosylglycohydrolase</fullName>
    </recommendedName>
</protein>
<dbReference type="SUPFAM" id="SSF101478">
    <property type="entry name" value="ADP-ribosylglycohydrolase"/>
    <property type="match status" value="1"/>
</dbReference>
<keyword evidence="2" id="KW-1185">Reference proteome</keyword>
<dbReference type="PANTHER" id="PTHR16222:SF34">
    <property type="entry name" value="ADP-RIBOSYLGLYCOHYDROLASE"/>
    <property type="match status" value="1"/>
</dbReference>
<evidence type="ECO:0000313" key="2">
    <source>
        <dbReference type="Proteomes" id="UP000638188"/>
    </source>
</evidence>
<dbReference type="PANTHER" id="PTHR16222">
    <property type="entry name" value="ADP-RIBOSYLGLYCOHYDROLASE"/>
    <property type="match status" value="1"/>
</dbReference>
<accession>A0ABQ1P5X1</accession>
<gene>
    <name evidence="1" type="ORF">GCM10007418_06530</name>
</gene>
<evidence type="ECO:0000313" key="1">
    <source>
        <dbReference type="EMBL" id="GGC89528.1"/>
    </source>
</evidence>
<dbReference type="InterPro" id="IPR036705">
    <property type="entry name" value="Ribosyl_crysJ1_sf"/>
</dbReference>
<sequence>MTAQHVTARATAALQNLFIGDALAMPVHWFYRVSDIDKAFPEGIRHFHPAPEVHPSSIMSLHSTSGGGRKNASSSNKANVVGDVILKGKAQYWDRPNIHYHQGMRAGDNTLNAHCALALMNVMHAANGHYDRDAFLQAYIQLLTADEPAHPDTYAESYHRGFFAKLASGLPPEKCAAITHDTPSVGGLVTIAPLVIGERLRGTSLADTRKLCREHLALTHPDASLAEVCDAFVNLIDGLLFRDTDTSVEDLLLNATRSLPRRDLVKLVEGNKPDREVVGRVLSPACYISDAWPAVLYFALKHQLDPLKALQANTEVGGDNVHRGAVLGVLLGLIHGEATGGLFDQLTRQNDINQAIDRLVGADTTSAR</sequence>